<geneLocation type="mitochondrion" evidence="1"/>
<dbReference type="InParanoid" id="Q02705"/>
<accession>Q02705</accession>
<proteinExistence type="predicted"/>
<feature type="non-terminal residue" evidence="1">
    <location>
        <position position="1"/>
    </location>
</feature>
<name>Q02705_PODAN</name>
<protein>
    <submittedName>
        <fullName evidence="1">Complete mitochondrial genome</fullName>
    </submittedName>
</protein>
<dbReference type="AlphaFoldDB" id="Q02705"/>
<evidence type="ECO:0000313" key="2">
    <source>
        <dbReference type="Proteomes" id="UP000001197"/>
    </source>
</evidence>
<dbReference type="EMBL" id="X55026">
    <property type="protein sequence ID" value="CAA38827.1"/>
    <property type="molecule type" value="Genomic_DNA"/>
</dbReference>
<dbReference type="Proteomes" id="UP000001197">
    <property type="component" value="Mitochondrion"/>
</dbReference>
<organism evidence="1 2">
    <name type="scientific">Podospora anserina (strain S / ATCC MYA-4624 / DSM 980 / FGSC 10383)</name>
    <name type="common">Pleurage anserina</name>
    <dbReference type="NCBI Taxonomy" id="515849"/>
    <lineage>
        <taxon>Eukaryota</taxon>
        <taxon>Fungi</taxon>
        <taxon>Dikarya</taxon>
        <taxon>Ascomycota</taxon>
        <taxon>Pezizomycotina</taxon>
        <taxon>Sordariomycetes</taxon>
        <taxon>Sordariomycetidae</taxon>
        <taxon>Sordariales</taxon>
        <taxon>Podosporaceae</taxon>
        <taxon>Podospora</taxon>
        <taxon>Podospora anserina</taxon>
    </lineage>
</organism>
<evidence type="ECO:0000313" key="1">
    <source>
        <dbReference type="EMBL" id="CAA38827.1"/>
    </source>
</evidence>
<reference evidence="1 2" key="1">
    <citation type="journal article" date="1990" name="Curr. Genet.">
        <title>The complete DNA sequence of the mitochondrial genome of Podospora anserina.</title>
        <authorList>
            <person name="Cummings D.J."/>
            <person name="McNally K.L."/>
            <person name="Domenico J.M."/>
            <person name="Matsuura E.T."/>
        </authorList>
    </citation>
    <scope>NUCLEOTIDE SEQUENCE [LARGE SCALE GENOMIC DNA]</scope>
    <source>
        <strain evidence="2">s</strain>
    </source>
</reference>
<sequence>RSMNLWSWKCLTNSFSSMWWSILSKKPLISPSINHLIPFQYLIVARAEWQPLPGLNPCELLWNLGSRTCSSMALKTSWTILSLGDAIPSGLIFPFALGMYTLRVGLKRNCSLFSCSEIFSNHSLEIPSSVSESTLGVMLPGSDLIFI</sequence>
<keyword evidence="1" id="KW-0496">Mitochondrion</keyword>
<keyword evidence="2" id="KW-1185">Reference proteome</keyword>